<evidence type="ECO:0008006" key="3">
    <source>
        <dbReference type="Google" id="ProtNLM"/>
    </source>
</evidence>
<dbReference type="InterPro" id="IPR032675">
    <property type="entry name" value="LRR_dom_sf"/>
</dbReference>
<keyword evidence="2" id="KW-1185">Reference proteome</keyword>
<dbReference type="Pfam" id="PF13855">
    <property type="entry name" value="LRR_8"/>
    <property type="match status" value="1"/>
</dbReference>
<dbReference type="InterPro" id="IPR001611">
    <property type="entry name" value="Leu-rich_rpt"/>
</dbReference>
<name>A0A7K1U4C8_9BACT</name>
<dbReference type="Gene3D" id="3.80.10.10">
    <property type="entry name" value="Ribonuclease Inhibitor"/>
    <property type="match status" value="1"/>
</dbReference>
<protein>
    <recommendedName>
        <fullName evidence="3">WG repeat protein</fullName>
    </recommendedName>
</protein>
<evidence type="ECO:0000313" key="2">
    <source>
        <dbReference type="Proteomes" id="UP000461730"/>
    </source>
</evidence>
<dbReference type="PANTHER" id="PTHR37841:SF1">
    <property type="entry name" value="DUF3298 DOMAIN-CONTAINING PROTEIN"/>
    <property type="match status" value="1"/>
</dbReference>
<evidence type="ECO:0000313" key="1">
    <source>
        <dbReference type="EMBL" id="MVT09213.1"/>
    </source>
</evidence>
<dbReference type="AlphaFoldDB" id="A0A7K1U4C8"/>
<organism evidence="1 2">
    <name type="scientific">Chitinophaga tropicalis</name>
    <dbReference type="NCBI Taxonomy" id="2683588"/>
    <lineage>
        <taxon>Bacteria</taxon>
        <taxon>Pseudomonadati</taxon>
        <taxon>Bacteroidota</taxon>
        <taxon>Chitinophagia</taxon>
        <taxon>Chitinophagales</taxon>
        <taxon>Chitinophagaceae</taxon>
        <taxon>Chitinophaga</taxon>
    </lineage>
</organism>
<dbReference type="SUPFAM" id="SSF52058">
    <property type="entry name" value="L domain-like"/>
    <property type="match status" value="1"/>
</dbReference>
<dbReference type="Proteomes" id="UP000461730">
    <property type="component" value="Unassembled WGS sequence"/>
</dbReference>
<dbReference type="InterPro" id="IPR032774">
    <property type="entry name" value="WG_beta_rep"/>
</dbReference>
<accession>A0A7K1U4C8</accession>
<sequence>MIHCNVFIYCKQNIYEMKKRLLGGLLFLTLHTHAQTKLERWYPGFTGLRATKPVFFDKTGQVKLSFDSSFTLLEGALGENVFYGEYMVLEKKQAKETDTLYYITDRKGNLKGVPPGIRFLEITANRIIAQKDRKFGLIRMDLSCLTPFKYSFIRPFSEGLAVAEADAFFTLLDTAGHETIPFDHRMSSMGNDSRYDVKAYQNNVSEGYSNYSENGLLGIMDKNGKTITPARFDYLYQFCNGRAYASRKDSSGYVNTRGEFVIGPAPKDKYYGNFSGGLVRMKNNDGTYCYIDTTGKVVLPGKLLGAGDFNHGYAVVTIEGRPAGKKQIIDTKGKVIYEGEFENAWFMEDVVVITYESRFAGFDVTSNNYSYLDYNFHTVWQPPCSAKIINRLPVLNACDYKEVKVAYLGSYERRFTLSELMPFLKKANPEELHLQVTDKNFKLPSSITKMKNLKELQVSFCELSEIPEDIGNLTSLEELDFDYTSIRHIPKSMYKLKNLKKISLKSTQLPLDEIITLKKEMPGVKVVFKDNQPILIQ</sequence>
<reference evidence="1 2" key="1">
    <citation type="submission" date="2019-12" db="EMBL/GenBank/DDBJ databases">
        <title>Chitinophaga sp. strain ysch24 (GDMCC 1.1355), whole genome shotgun sequence.</title>
        <authorList>
            <person name="Zhang X."/>
        </authorList>
    </citation>
    <scope>NUCLEOTIDE SEQUENCE [LARGE SCALE GENOMIC DNA]</scope>
    <source>
        <strain evidence="2">ysch24</strain>
    </source>
</reference>
<dbReference type="Pfam" id="PF14903">
    <property type="entry name" value="WG_beta_rep"/>
    <property type="match status" value="3"/>
</dbReference>
<dbReference type="PANTHER" id="PTHR37841">
    <property type="entry name" value="GLR2918 PROTEIN"/>
    <property type="match status" value="1"/>
</dbReference>
<gene>
    <name evidence="1" type="ORF">GO493_13155</name>
</gene>
<dbReference type="EMBL" id="WRXN01000005">
    <property type="protein sequence ID" value="MVT09213.1"/>
    <property type="molecule type" value="Genomic_DNA"/>
</dbReference>
<comment type="caution">
    <text evidence="1">The sequence shown here is derived from an EMBL/GenBank/DDBJ whole genome shotgun (WGS) entry which is preliminary data.</text>
</comment>
<proteinExistence type="predicted"/>